<protein>
    <submittedName>
        <fullName evidence="3">Short chain dehydrogenase</fullName>
        <ecNumber evidence="3">1.1.1.163</ecNumber>
    </submittedName>
</protein>
<dbReference type="InterPro" id="IPR002347">
    <property type="entry name" value="SDR_fam"/>
</dbReference>
<dbReference type="RefSeq" id="WP_133144453.1">
    <property type="nucleotide sequence ID" value="NZ_CAACYJ010000035.1"/>
</dbReference>
<evidence type="ECO:0000313" key="3">
    <source>
        <dbReference type="EMBL" id="VFB20013.1"/>
    </source>
</evidence>
<dbReference type="PANTHER" id="PTHR24321">
    <property type="entry name" value="DEHYDROGENASES, SHORT CHAIN"/>
    <property type="match status" value="1"/>
</dbReference>
<sequence length="251" mass="25589">MSGRLKGKVALVTGGASGIGRATALQFAEEGAAVVVADLNASAGEALVSEIVHGGGRALFISVDVSDEASVQAMVNTTVESFGGLDYAFNNAGIPDGASSLLTSTQSNWDRVMAVNLEGVWHCMRAELDHMLSVSKGAIVNNSSRSGLVGIPSDGVYGAAKHAVIGLTKAAAVEFASRGVRVNAVCPGLVETALTHTRFGENLQNRAAIANPLGRMAQPQEIAQAVVWLCSDAASFVVGVALPVDGGSTAR</sequence>
<dbReference type="GO" id="GO:0055041">
    <property type="term" value="F:cyclopentanol dehydrogenase activity"/>
    <property type="evidence" value="ECO:0007669"/>
    <property type="project" value="UniProtKB-EC"/>
</dbReference>
<dbReference type="SUPFAM" id="SSF51735">
    <property type="entry name" value="NAD(P)-binding Rossmann-fold domains"/>
    <property type="match status" value="1"/>
</dbReference>
<dbReference type="EC" id="1.1.1.163" evidence="3"/>
<dbReference type="Gene3D" id="3.40.50.720">
    <property type="entry name" value="NAD(P)-binding Rossmann-like Domain"/>
    <property type="match status" value="1"/>
</dbReference>
<dbReference type="Pfam" id="PF13561">
    <property type="entry name" value="adh_short_C2"/>
    <property type="match status" value="1"/>
</dbReference>
<keyword evidence="2 3" id="KW-0560">Oxidoreductase</keyword>
<dbReference type="PROSITE" id="PS00061">
    <property type="entry name" value="ADH_SHORT"/>
    <property type="match status" value="1"/>
</dbReference>
<comment type="similarity">
    <text evidence="1">Belongs to the short-chain dehydrogenases/reductases (SDR) family.</text>
</comment>
<reference evidence="3 4" key="1">
    <citation type="submission" date="2019-02" db="EMBL/GenBank/DDBJ databases">
        <authorList>
            <consortium name="Pathogen Informatics"/>
        </authorList>
    </citation>
    <scope>NUCLEOTIDE SEQUENCE [LARGE SCALE GENOMIC DNA]</scope>
    <source>
        <strain evidence="3 4">3012STDY7103891</strain>
    </source>
</reference>
<name>A0A449IKS2_PSEFR</name>
<dbReference type="CDD" id="cd05233">
    <property type="entry name" value="SDR_c"/>
    <property type="match status" value="1"/>
</dbReference>
<evidence type="ECO:0000313" key="4">
    <source>
        <dbReference type="Proteomes" id="UP000330809"/>
    </source>
</evidence>
<dbReference type="PRINTS" id="PR00081">
    <property type="entry name" value="GDHRDH"/>
</dbReference>
<dbReference type="EMBL" id="CAACYJ010000035">
    <property type="protein sequence ID" value="VFB20013.1"/>
    <property type="molecule type" value="Genomic_DNA"/>
</dbReference>
<organism evidence="3 4">
    <name type="scientific">Pseudomonas fragi</name>
    <dbReference type="NCBI Taxonomy" id="296"/>
    <lineage>
        <taxon>Bacteria</taxon>
        <taxon>Pseudomonadati</taxon>
        <taxon>Pseudomonadota</taxon>
        <taxon>Gammaproteobacteria</taxon>
        <taxon>Pseudomonadales</taxon>
        <taxon>Pseudomonadaceae</taxon>
        <taxon>Pseudomonas</taxon>
    </lineage>
</organism>
<dbReference type="NCBIfam" id="NF005559">
    <property type="entry name" value="PRK07231.1"/>
    <property type="match status" value="1"/>
</dbReference>
<accession>A0A449IKS2</accession>
<evidence type="ECO:0000256" key="1">
    <source>
        <dbReference type="ARBA" id="ARBA00006484"/>
    </source>
</evidence>
<evidence type="ECO:0000256" key="2">
    <source>
        <dbReference type="ARBA" id="ARBA00023002"/>
    </source>
</evidence>
<dbReference type="FunFam" id="3.40.50.720:FF:000084">
    <property type="entry name" value="Short-chain dehydrogenase reductase"/>
    <property type="match status" value="1"/>
</dbReference>
<dbReference type="AlphaFoldDB" id="A0A449IKS2"/>
<dbReference type="PRINTS" id="PR00080">
    <property type="entry name" value="SDRFAMILY"/>
</dbReference>
<dbReference type="Proteomes" id="UP000330809">
    <property type="component" value="Unassembled WGS sequence"/>
</dbReference>
<proteinExistence type="inferred from homology"/>
<dbReference type="PANTHER" id="PTHR24321:SF8">
    <property type="entry name" value="ESTRADIOL 17-BETA-DEHYDROGENASE 8-RELATED"/>
    <property type="match status" value="1"/>
</dbReference>
<gene>
    <name evidence="3" type="primary">cpnA_1</name>
    <name evidence="3" type="ORF">NCTC10754_02624</name>
</gene>
<dbReference type="InterPro" id="IPR020904">
    <property type="entry name" value="Sc_DH/Rdtase_CS"/>
</dbReference>
<dbReference type="InterPro" id="IPR036291">
    <property type="entry name" value="NAD(P)-bd_dom_sf"/>
</dbReference>